<dbReference type="Gene3D" id="2.60.120.380">
    <property type="match status" value="1"/>
</dbReference>
<dbReference type="EMBL" id="CAFBMW010000023">
    <property type="protein sequence ID" value="CAB4951522.1"/>
    <property type="molecule type" value="Genomic_DNA"/>
</dbReference>
<reference evidence="2" key="1">
    <citation type="submission" date="2020-05" db="EMBL/GenBank/DDBJ databases">
        <authorList>
            <person name="Chiriac C."/>
            <person name="Salcher M."/>
            <person name="Ghai R."/>
            <person name="Kavagutti S V."/>
        </authorList>
    </citation>
    <scope>NUCLEOTIDE SEQUENCE</scope>
</reference>
<dbReference type="Pfam" id="PF13688">
    <property type="entry name" value="Reprolysin_5"/>
    <property type="match status" value="1"/>
</dbReference>
<feature type="region of interest" description="Disordered" evidence="1">
    <location>
        <begin position="468"/>
        <end position="499"/>
    </location>
</feature>
<organism evidence="2">
    <name type="scientific">freshwater metagenome</name>
    <dbReference type="NCBI Taxonomy" id="449393"/>
    <lineage>
        <taxon>unclassified sequences</taxon>
        <taxon>metagenomes</taxon>
        <taxon>ecological metagenomes</taxon>
    </lineage>
</organism>
<accession>A0A6J7KB71</accession>
<protein>
    <submittedName>
        <fullName evidence="2">Unannotated protein</fullName>
    </submittedName>
</protein>
<evidence type="ECO:0000256" key="1">
    <source>
        <dbReference type="SAM" id="MobiDB-lite"/>
    </source>
</evidence>
<sequence>MPLSSPSALARALVVSALAMAGLAVGTTAEADASVVGGTCAPSLTQPVRLSDALDSGPGARALAARSSLDADTLLHLAEDETSWVDRCGQVYVVDEATPGPQQAVADAPSATLPDDVFDLSSRPGSDRTIYLDFDGATHSGTHWANGAEIVSPAYSIDADPASFSETERAQVFLAWQVVAEDFAAFDVNVTTRTPPASALTRSSAGDRTYGMPVVVTPTNTVGDGCDCGGSAYVGVFGALGATDAQPAWVFTRGAGTRSRDLGEVISHEVGHTFGLAHDGTSTSSYYAGDRGWAPIMGSSYGRRASQWSRGEYADASNTEDDLAIIAATAPLLTDDHAGGPLDATRIAVGSTTDGVITTRTDTDAFTFTAGGPVTLRVAGPATYSDLDVRLTVLDALGAAVAVVDPVADTASDESLAATWVSTATSTSTWTVVVDGTCSGDPRQAGRYSDYGSIGAYAVSLAAGLPAADPPTPVTQPTPTQSTMPSASPAPAATVPATPTPTVGAPVAARFLTTRLPRARVGKAYRAVIRFAGPVTEARVDRRLPLGLRWRVVGSRIVIRGTVRRAGTSRFATILASRDGSVRQQLRIVVR</sequence>
<dbReference type="SUPFAM" id="SSF55486">
    <property type="entry name" value="Metalloproteases ('zincins'), catalytic domain"/>
    <property type="match status" value="1"/>
</dbReference>
<gene>
    <name evidence="2" type="ORF">UFOPK3662_02580</name>
</gene>
<proteinExistence type="predicted"/>
<dbReference type="GO" id="GO:0008237">
    <property type="term" value="F:metallopeptidase activity"/>
    <property type="evidence" value="ECO:0007669"/>
    <property type="project" value="InterPro"/>
</dbReference>
<name>A0A6J7KB71_9ZZZZ</name>
<dbReference type="AlphaFoldDB" id="A0A6J7KB71"/>
<evidence type="ECO:0000313" key="2">
    <source>
        <dbReference type="EMBL" id="CAB4951522.1"/>
    </source>
</evidence>
<dbReference type="InterPro" id="IPR024079">
    <property type="entry name" value="MetalloPept_cat_dom_sf"/>
</dbReference>
<dbReference type="Gene3D" id="3.40.390.10">
    <property type="entry name" value="Collagenase (Catalytic Domain)"/>
    <property type="match status" value="1"/>
</dbReference>
<feature type="compositionally biased region" description="Low complexity" evidence="1">
    <location>
        <begin position="477"/>
        <end position="499"/>
    </location>
</feature>